<feature type="compositionally biased region" description="Basic and acidic residues" evidence="1">
    <location>
        <begin position="290"/>
        <end position="302"/>
    </location>
</feature>
<keyword evidence="3" id="KW-1185">Reference proteome</keyword>
<evidence type="ECO:0000313" key="2">
    <source>
        <dbReference type="EMBL" id="KAH1169376.1"/>
    </source>
</evidence>
<protein>
    <submittedName>
        <fullName evidence="2">Uncharacterized protein</fullName>
    </submittedName>
</protein>
<organism evidence="2 3">
    <name type="scientific">Mauremys mutica</name>
    <name type="common">yellowpond turtle</name>
    <dbReference type="NCBI Taxonomy" id="74926"/>
    <lineage>
        <taxon>Eukaryota</taxon>
        <taxon>Metazoa</taxon>
        <taxon>Chordata</taxon>
        <taxon>Craniata</taxon>
        <taxon>Vertebrata</taxon>
        <taxon>Euteleostomi</taxon>
        <taxon>Archelosauria</taxon>
        <taxon>Testudinata</taxon>
        <taxon>Testudines</taxon>
        <taxon>Cryptodira</taxon>
        <taxon>Durocryptodira</taxon>
        <taxon>Testudinoidea</taxon>
        <taxon>Geoemydidae</taxon>
        <taxon>Geoemydinae</taxon>
        <taxon>Mauremys</taxon>
    </lineage>
</organism>
<gene>
    <name evidence="2" type="ORF">KIL84_013966</name>
</gene>
<feature type="compositionally biased region" description="Gly residues" evidence="1">
    <location>
        <begin position="31"/>
        <end position="41"/>
    </location>
</feature>
<comment type="caution">
    <text evidence="2">The sequence shown here is derived from an EMBL/GenBank/DDBJ whole genome shotgun (WGS) entry which is preliminary data.</text>
</comment>
<feature type="region of interest" description="Disordered" evidence="1">
    <location>
        <begin position="78"/>
        <end position="309"/>
    </location>
</feature>
<dbReference type="AlphaFoldDB" id="A0A9D3WYA4"/>
<name>A0A9D3WYA4_9SAUR</name>
<accession>A0A9D3WYA4</accession>
<feature type="compositionally biased region" description="Low complexity" evidence="1">
    <location>
        <begin position="119"/>
        <end position="134"/>
    </location>
</feature>
<feature type="non-terminal residue" evidence="2">
    <location>
        <position position="1"/>
    </location>
</feature>
<sequence length="337" mass="34669">SSPRREVERKAFAGCKPTPPPGSQAPAARLGAGGRSRGSGRGAACPGTAGLRAAPAVGEMSQRWCLWLLLAGQAEGGGGAPPFPSRHGVLSPPRSQRGGARCASRQPQPRCQHLLRPQPGLLRSAAPSSAAGPGTPRPRLRAAPCREAGSPSLACSGPAVTLRAWCPSGGAGGARPAQPRPAVRSSSGLSPRGGLARPPATHSLRGGTRRPKLSHGLGPAGRAAGRVQSCRAERQQRRRRLCRAPPGPRLAAGGGGGPSEPGRGAQGLGRGIRHCGRWPPPGDSGCPGPARDEQRSPGERKPGLAGPQSHWVLRSAKWLHREECSPWSSHIRGCTLD</sequence>
<proteinExistence type="predicted"/>
<evidence type="ECO:0000313" key="3">
    <source>
        <dbReference type="Proteomes" id="UP000827986"/>
    </source>
</evidence>
<reference evidence="2" key="1">
    <citation type="submission" date="2021-09" db="EMBL/GenBank/DDBJ databases">
        <title>The genome of Mauremys mutica provides insights into the evolution of semi-aquatic lifestyle.</title>
        <authorList>
            <person name="Gong S."/>
            <person name="Gao Y."/>
        </authorList>
    </citation>
    <scope>NUCLEOTIDE SEQUENCE</scope>
    <source>
        <strain evidence="2">MM-2020</strain>
        <tissue evidence="2">Muscle</tissue>
    </source>
</reference>
<dbReference type="Proteomes" id="UP000827986">
    <property type="component" value="Unassembled WGS sequence"/>
</dbReference>
<feature type="compositionally biased region" description="Gly residues" evidence="1">
    <location>
        <begin position="252"/>
        <end position="270"/>
    </location>
</feature>
<evidence type="ECO:0000256" key="1">
    <source>
        <dbReference type="SAM" id="MobiDB-lite"/>
    </source>
</evidence>
<dbReference type="EMBL" id="JAHDVG010000485">
    <property type="protein sequence ID" value="KAH1169376.1"/>
    <property type="molecule type" value="Genomic_DNA"/>
</dbReference>
<feature type="region of interest" description="Disordered" evidence="1">
    <location>
        <begin position="1"/>
        <end position="49"/>
    </location>
</feature>
<feature type="compositionally biased region" description="Basic and acidic residues" evidence="1">
    <location>
        <begin position="1"/>
        <end position="11"/>
    </location>
</feature>
<feature type="compositionally biased region" description="Low complexity" evidence="1">
    <location>
        <begin position="174"/>
        <end position="195"/>
    </location>
</feature>